<dbReference type="RefSeq" id="XP_047846965.1">
    <property type="nucleotide sequence ID" value="XM_047990955.1"/>
</dbReference>
<dbReference type="Proteomes" id="UP000829364">
    <property type="component" value="Chromosome 9"/>
</dbReference>
<dbReference type="AlphaFoldDB" id="A0A9Q8QLT0"/>
<dbReference type="OrthoDB" id="5352400at2759"/>
<feature type="transmembrane region" description="Helical" evidence="1">
    <location>
        <begin position="179"/>
        <end position="202"/>
    </location>
</feature>
<accession>A0A9Q8QLT0</accession>
<feature type="transmembrane region" description="Helical" evidence="1">
    <location>
        <begin position="87"/>
        <end position="110"/>
    </location>
</feature>
<evidence type="ECO:0000313" key="2">
    <source>
        <dbReference type="EMBL" id="UNI23484.1"/>
    </source>
</evidence>
<dbReference type="GeneID" id="72071248"/>
<name>A0A9Q8QLT0_9HYPO</name>
<keyword evidence="1" id="KW-1133">Transmembrane helix</keyword>
<keyword evidence="1" id="KW-0812">Transmembrane</keyword>
<evidence type="ECO:0000313" key="3">
    <source>
        <dbReference type="Proteomes" id="UP000829364"/>
    </source>
</evidence>
<evidence type="ECO:0000256" key="1">
    <source>
        <dbReference type="SAM" id="Phobius"/>
    </source>
</evidence>
<dbReference type="EMBL" id="CP086362">
    <property type="protein sequence ID" value="UNI23484.1"/>
    <property type="molecule type" value="Genomic_DNA"/>
</dbReference>
<protein>
    <submittedName>
        <fullName evidence="2">Uncharacterized protein</fullName>
    </submittedName>
</protein>
<reference evidence="2" key="1">
    <citation type="submission" date="2021-11" db="EMBL/GenBank/DDBJ databases">
        <title>Purpureocillium_takamizusanense_genome.</title>
        <authorList>
            <person name="Nguyen N.-H."/>
        </authorList>
    </citation>
    <scope>NUCLEOTIDE SEQUENCE</scope>
    <source>
        <strain evidence="2">PT3</strain>
    </source>
</reference>
<gene>
    <name evidence="2" type="ORF">JDV02_009303</name>
</gene>
<sequence length="277" mass="31486">MKVLLGKNKTYRLVPREWPPLHRRFISGAMIPELAVLIALLVIFGISQPDMYRTDMWQIGFDNKLNSNPNMILYAYANHRPLPKVPLIWSLLLTNFNVAISVVSLFFLLAKLIANIMKLYYPIVAVFVNLPLIALYSVSVYGQVGPDHADARYPAPAAWYFRKGCDLARPYGKYRACQIAQASLGVTLVMLVLYLINLGFALHAMWPNKENDIVDEDEEDHASATSVDYKERGNWEMNGIKSPASAYASPFTPRTQAFHTLDRQLPLHQQQDARRYA</sequence>
<feature type="transmembrane region" description="Helical" evidence="1">
    <location>
        <begin position="25"/>
        <end position="46"/>
    </location>
</feature>
<dbReference type="KEGG" id="ptkz:JDV02_009303"/>
<keyword evidence="3" id="KW-1185">Reference proteome</keyword>
<organism evidence="2 3">
    <name type="scientific">Purpureocillium takamizusanense</name>
    <dbReference type="NCBI Taxonomy" id="2060973"/>
    <lineage>
        <taxon>Eukaryota</taxon>
        <taxon>Fungi</taxon>
        <taxon>Dikarya</taxon>
        <taxon>Ascomycota</taxon>
        <taxon>Pezizomycotina</taxon>
        <taxon>Sordariomycetes</taxon>
        <taxon>Hypocreomycetidae</taxon>
        <taxon>Hypocreales</taxon>
        <taxon>Ophiocordycipitaceae</taxon>
        <taxon>Purpureocillium</taxon>
    </lineage>
</organism>
<proteinExistence type="predicted"/>
<feature type="transmembrane region" description="Helical" evidence="1">
    <location>
        <begin position="119"/>
        <end position="138"/>
    </location>
</feature>
<keyword evidence="1" id="KW-0472">Membrane</keyword>